<accession>A0A9D4VEA1</accession>
<evidence type="ECO:0000313" key="2">
    <source>
        <dbReference type="EMBL" id="KAI5084677.1"/>
    </source>
</evidence>
<name>A0A9D4VEA1_ADICA</name>
<keyword evidence="3" id="KW-1185">Reference proteome</keyword>
<sequence>MKQRSMADFLSIFPATNEQRKSLEETEHVKRDEQWFVNQKATIDASQSHVNRAAGGDNEPPEKTSINNNRACSFARLQKTRDKQLEVTRILRGS</sequence>
<feature type="region of interest" description="Disordered" evidence="1">
    <location>
        <begin position="1"/>
        <end position="28"/>
    </location>
</feature>
<protein>
    <submittedName>
        <fullName evidence="2">Uncharacterized protein</fullName>
    </submittedName>
</protein>
<comment type="caution">
    <text evidence="2">The sequence shown here is derived from an EMBL/GenBank/DDBJ whole genome shotgun (WGS) entry which is preliminary data.</text>
</comment>
<gene>
    <name evidence="2" type="ORF">GOP47_0000846</name>
</gene>
<evidence type="ECO:0000256" key="1">
    <source>
        <dbReference type="SAM" id="MobiDB-lite"/>
    </source>
</evidence>
<organism evidence="2 3">
    <name type="scientific">Adiantum capillus-veneris</name>
    <name type="common">Maidenhair fern</name>
    <dbReference type="NCBI Taxonomy" id="13818"/>
    <lineage>
        <taxon>Eukaryota</taxon>
        <taxon>Viridiplantae</taxon>
        <taxon>Streptophyta</taxon>
        <taxon>Embryophyta</taxon>
        <taxon>Tracheophyta</taxon>
        <taxon>Polypodiopsida</taxon>
        <taxon>Polypodiidae</taxon>
        <taxon>Polypodiales</taxon>
        <taxon>Pteridineae</taxon>
        <taxon>Pteridaceae</taxon>
        <taxon>Vittarioideae</taxon>
        <taxon>Adiantum</taxon>
    </lineage>
</organism>
<evidence type="ECO:0000313" key="3">
    <source>
        <dbReference type="Proteomes" id="UP000886520"/>
    </source>
</evidence>
<dbReference type="AlphaFoldDB" id="A0A9D4VEA1"/>
<proteinExistence type="predicted"/>
<dbReference type="EMBL" id="JABFUD020000001">
    <property type="protein sequence ID" value="KAI5084677.1"/>
    <property type="molecule type" value="Genomic_DNA"/>
</dbReference>
<feature type="compositionally biased region" description="Basic and acidic residues" evidence="1">
    <location>
        <begin position="18"/>
        <end position="28"/>
    </location>
</feature>
<reference evidence="2" key="1">
    <citation type="submission" date="2021-01" db="EMBL/GenBank/DDBJ databases">
        <title>Adiantum capillus-veneris genome.</title>
        <authorList>
            <person name="Fang Y."/>
            <person name="Liao Q."/>
        </authorList>
    </citation>
    <scope>NUCLEOTIDE SEQUENCE</scope>
    <source>
        <strain evidence="2">H3</strain>
        <tissue evidence="2">Leaf</tissue>
    </source>
</reference>
<dbReference type="Proteomes" id="UP000886520">
    <property type="component" value="Chromosome 1"/>
</dbReference>
<feature type="region of interest" description="Disordered" evidence="1">
    <location>
        <begin position="42"/>
        <end position="77"/>
    </location>
</feature>